<evidence type="ECO:0000259" key="5">
    <source>
        <dbReference type="PROSITE" id="PS51352"/>
    </source>
</evidence>
<dbReference type="GO" id="GO:0034599">
    <property type="term" value="P:cellular response to oxidative stress"/>
    <property type="evidence" value="ECO:0007669"/>
    <property type="project" value="InterPro"/>
</dbReference>
<dbReference type="GO" id="GO:0042744">
    <property type="term" value="P:hydrogen peroxide catabolic process"/>
    <property type="evidence" value="ECO:0007669"/>
    <property type="project" value="TreeGrafter"/>
</dbReference>
<organism evidence="6 7">
    <name type="scientific">Pelagibacterium luteolum</name>
    <dbReference type="NCBI Taxonomy" id="440168"/>
    <lineage>
        <taxon>Bacteria</taxon>
        <taxon>Pseudomonadati</taxon>
        <taxon>Pseudomonadota</taxon>
        <taxon>Alphaproteobacteria</taxon>
        <taxon>Hyphomicrobiales</taxon>
        <taxon>Devosiaceae</taxon>
        <taxon>Pelagibacterium</taxon>
    </lineage>
</organism>
<proteinExistence type="inferred from homology"/>
<sequence>MTIEPGQTIPSVPVKHVTDQGVTDATSAEILGSGTVVFFTVPGAFTPTCHLNHLPGYLAAADQLKAAGVDKIVCGTVNDHHVVKAWAEATGAGTTIEFLADGLGKLARELGLVRDLSGGGLGLRFNRASLLIRDGVVEVVNVEGAPGEVTSSGAPAMLEALSSR</sequence>
<dbReference type="SUPFAM" id="SSF52833">
    <property type="entry name" value="Thioredoxin-like"/>
    <property type="match status" value="1"/>
</dbReference>
<dbReference type="AlphaFoldDB" id="A0A1G7TYE7"/>
<feature type="domain" description="Thioredoxin" evidence="5">
    <location>
        <begin position="3"/>
        <end position="163"/>
    </location>
</feature>
<dbReference type="CDD" id="cd03013">
    <property type="entry name" value="PRX5_like"/>
    <property type="match status" value="1"/>
</dbReference>
<evidence type="ECO:0000256" key="2">
    <source>
        <dbReference type="ARBA" id="ARBA00023002"/>
    </source>
</evidence>
<protein>
    <recommendedName>
        <fullName evidence="4">Glutathione-dependent peroxiredoxin</fullName>
        <ecNumber evidence="4">1.11.1.27</ecNumber>
    </recommendedName>
</protein>
<feature type="active site" description="Cysteine sulfenic acid (-SOH) intermediate" evidence="3">
    <location>
        <position position="49"/>
    </location>
</feature>
<dbReference type="InterPro" id="IPR037944">
    <property type="entry name" value="PRX5-like"/>
</dbReference>
<keyword evidence="7" id="KW-1185">Reference proteome</keyword>
<dbReference type="PANTHER" id="PTHR10430">
    <property type="entry name" value="PEROXIREDOXIN"/>
    <property type="match status" value="1"/>
</dbReference>
<comment type="function">
    <text evidence="4">Thiol-specific peroxidase that catalyzes the reduction of hydrogen peroxide and organic hydroperoxides to water and alcohols, respectively. Plays a role in cell protection against oxidative stress by detoxifying peroxides.</text>
</comment>
<dbReference type="PANTHER" id="PTHR10430:SF16">
    <property type="entry name" value="PEROXIREDOXIN-5, MITOCHONDRIAL"/>
    <property type="match status" value="1"/>
</dbReference>
<dbReference type="InterPro" id="IPR013766">
    <property type="entry name" value="Thioredoxin_domain"/>
</dbReference>
<dbReference type="EMBL" id="FNCS01000002">
    <property type="protein sequence ID" value="SDG40198.1"/>
    <property type="molecule type" value="Genomic_DNA"/>
</dbReference>
<dbReference type="OrthoDB" id="9800621at2"/>
<keyword evidence="4" id="KW-0676">Redox-active center</keyword>
<evidence type="ECO:0000313" key="6">
    <source>
        <dbReference type="EMBL" id="SDG40198.1"/>
    </source>
</evidence>
<evidence type="ECO:0000313" key="7">
    <source>
        <dbReference type="Proteomes" id="UP000199495"/>
    </source>
</evidence>
<name>A0A1G7TYE7_9HYPH</name>
<keyword evidence="2 4" id="KW-0560">Oxidoreductase</keyword>
<gene>
    <name evidence="6" type="ORF">SAMN04487974_102421</name>
</gene>
<dbReference type="EC" id="1.11.1.27" evidence="4"/>
<evidence type="ECO:0000256" key="4">
    <source>
        <dbReference type="RuleBase" id="RU366011"/>
    </source>
</evidence>
<dbReference type="GO" id="GO:0008379">
    <property type="term" value="F:thioredoxin peroxidase activity"/>
    <property type="evidence" value="ECO:0007669"/>
    <property type="project" value="InterPro"/>
</dbReference>
<dbReference type="GO" id="GO:0045454">
    <property type="term" value="P:cell redox homeostasis"/>
    <property type="evidence" value="ECO:0007669"/>
    <property type="project" value="TreeGrafter"/>
</dbReference>
<reference evidence="6 7" key="1">
    <citation type="submission" date="2016-10" db="EMBL/GenBank/DDBJ databases">
        <authorList>
            <person name="de Groot N.N."/>
        </authorList>
    </citation>
    <scope>NUCLEOTIDE SEQUENCE [LARGE SCALE GENOMIC DNA]</scope>
    <source>
        <strain evidence="6 7">CGMCC 1.10267</strain>
    </source>
</reference>
<dbReference type="Proteomes" id="UP000199495">
    <property type="component" value="Unassembled WGS sequence"/>
</dbReference>
<dbReference type="Gene3D" id="3.40.30.10">
    <property type="entry name" value="Glutaredoxin"/>
    <property type="match status" value="1"/>
</dbReference>
<dbReference type="GO" id="GO:0005737">
    <property type="term" value="C:cytoplasm"/>
    <property type="evidence" value="ECO:0007669"/>
    <property type="project" value="TreeGrafter"/>
</dbReference>
<keyword evidence="1 4" id="KW-0575">Peroxidase</keyword>
<evidence type="ECO:0000256" key="3">
    <source>
        <dbReference type="PIRSR" id="PIRSR637944-1"/>
    </source>
</evidence>
<dbReference type="InterPro" id="IPR036249">
    <property type="entry name" value="Thioredoxin-like_sf"/>
</dbReference>
<dbReference type="PROSITE" id="PS51352">
    <property type="entry name" value="THIOREDOXIN_2"/>
    <property type="match status" value="1"/>
</dbReference>
<dbReference type="STRING" id="440168.SAMN04487974_102421"/>
<accession>A0A1G7TYE7</accession>
<comment type="catalytic activity">
    <reaction evidence="4">
        <text>a hydroperoxide + 2 glutathione = an alcohol + glutathione disulfide + H2O</text>
        <dbReference type="Rhea" id="RHEA:62632"/>
        <dbReference type="ChEBI" id="CHEBI:15377"/>
        <dbReference type="ChEBI" id="CHEBI:30879"/>
        <dbReference type="ChEBI" id="CHEBI:35924"/>
        <dbReference type="ChEBI" id="CHEBI:57925"/>
        <dbReference type="ChEBI" id="CHEBI:58297"/>
        <dbReference type="EC" id="1.11.1.27"/>
    </reaction>
</comment>
<dbReference type="Pfam" id="PF08534">
    <property type="entry name" value="Redoxin"/>
    <property type="match status" value="1"/>
</dbReference>
<evidence type="ECO:0000256" key="1">
    <source>
        <dbReference type="ARBA" id="ARBA00022559"/>
    </source>
</evidence>
<keyword evidence="4" id="KW-0049">Antioxidant</keyword>
<dbReference type="InterPro" id="IPR013740">
    <property type="entry name" value="Redoxin"/>
</dbReference>
<comment type="similarity">
    <text evidence="4">Belongs to the peroxiredoxin family. Prx5 subfamily.</text>
</comment>
<dbReference type="RefSeq" id="WP_090593376.1">
    <property type="nucleotide sequence ID" value="NZ_FNCS01000002.1"/>
</dbReference>